<dbReference type="SMART" id="SM00369">
    <property type="entry name" value="LRR_TYP"/>
    <property type="match status" value="5"/>
</dbReference>
<evidence type="ECO:0000313" key="9">
    <source>
        <dbReference type="Proteomes" id="UP001190926"/>
    </source>
</evidence>
<dbReference type="InterPro" id="IPR032675">
    <property type="entry name" value="LRR_dom_sf"/>
</dbReference>
<gene>
    <name evidence="8" type="ORF">C2S53_009785</name>
</gene>
<evidence type="ECO:0000256" key="5">
    <source>
        <dbReference type="ARBA" id="ARBA00023136"/>
    </source>
</evidence>
<dbReference type="AlphaFoldDB" id="A0AAD4JHB9"/>
<keyword evidence="3 6" id="KW-0732">Signal</keyword>
<keyword evidence="2" id="KW-0433">Leucine-rich repeat</keyword>
<evidence type="ECO:0000256" key="3">
    <source>
        <dbReference type="ARBA" id="ARBA00022729"/>
    </source>
</evidence>
<dbReference type="EMBL" id="SDAM02000055">
    <property type="protein sequence ID" value="KAH6833776.1"/>
    <property type="molecule type" value="Genomic_DNA"/>
</dbReference>
<feature type="chain" id="PRO_5041976533" evidence="6">
    <location>
        <begin position="32"/>
        <end position="430"/>
    </location>
</feature>
<dbReference type="FunFam" id="3.80.10.10:FF:000400">
    <property type="entry name" value="Nuclear pore complex protein NUP107"/>
    <property type="match status" value="1"/>
</dbReference>
<dbReference type="Pfam" id="PF23598">
    <property type="entry name" value="LRR_14"/>
    <property type="match status" value="1"/>
</dbReference>
<dbReference type="InterPro" id="IPR055414">
    <property type="entry name" value="LRR_R13L4/SHOC2-like"/>
</dbReference>
<evidence type="ECO:0000256" key="1">
    <source>
        <dbReference type="ARBA" id="ARBA00004370"/>
    </source>
</evidence>
<dbReference type="PANTHER" id="PTHR48009:SF7">
    <property type="entry name" value="LEUCINE-RICH REPEAT (LRR) FAMILY PROTEIN"/>
    <property type="match status" value="1"/>
</dbReference>
<evidence type="ECO:0000256" key="4">
    <source>
        <dbReference type="ARBA" id="ARBA00022737"/>
    </source>
</evidence>
<feature type="domain" description="Disease resistance R13L4/SHOC-2-like LRR" evidence="7">
    <location>
        <begin position="114"/>
        <end position="338"/>
    </location>
</feature>
<dbReference type="InterPro" id="IPR053213">
    <property type="entry name" value="RLP29"/>
</dbReference>
<comment type="caution">
    <text evidence="8">The sequence shown here is derived from an EMBL/GenBank/DDBJ whole genome shotgun (WGS) entry which is preliminary data.</text>
</comment>
<evidence type="ECO:0000256" key="6">
    <source>
        <dbReference type="SAM" id="SignalP"/>
    </source>
</evidence>
<dbReference type="Proteomes" id="UP001190926">
    <property type="component" value="Unassembled WGS sequence"/>
</dbReference>
<reference evidence="8 9" key="1">
    <citation type="journal article" date="2021" name="Nat. Commun.">
        <title>Incipient diploidization of the medicinal plant Perilla within 10,000 years.</title>
        <authorList>
            <person name="Zhang Y."/>
            <person name="Shen Q."/>
            <person name="Leng L."/>
            <person name="Zhang D."/>
            <person name="Chen S."/>
            <person name="Shi Y."/>
            <person name="Ning Z."/>
            <person name="Chen S."/>
        </authorList>
    </citation>
    <scope>NUCLEOTIDE SEQUENCE [LARGE SCALE GENOMIC DNA]</scope>
    <source>
        <strain evidence="9">cv. PC099</strain>
    </source>
</reference>
<keyword evidence="4" id="KW-0677">Repeat</keyword>
<keyword evidence="5" id="KW-0472">Membrane</keyword>
<feature type="signal peptide" evidence="6">
    <location>
        <begin position="1"/>
        <end position="31"/>
    </location>
</feature>
<accession>A0AAD4JHB9</accession>
<dbReference type="PANTHER" id="PTHR48009">
    <property type="entry name" value="LEUCINE-RICH REPEAT (LRR) FAMILY PROTEIN"/>
    <property type="match status" value="1"/>
</dbReference>
<dbReference type="SUPFAM" id="SSF52058">
    <property type="entry name" value="L domain-like"/>
    <property type="match status" value="1"/>
</dbReference>
<dbReference type="GO" id="GO:0016020">
    <property type="term" value="C:membrane"/>
    <property type="evidence" value="ECO:0007669"/>
    <property type="project" value="UniProtKB-SubCell"/>
</dbReference>
<organism evidence="8 9">
    <name type="scientific">Perilla frutescens var. hirtella</name>
    <name type="common">Perilla citriodora</name>
    <name type="synonym">Perilla setoyensis</name>
    <dbReference type="NCBI Taxonomy" id="608512"/>
    <lineage>
        <taxon>Eukaryota</taxon>
        <taxon>Viridiplantae</taxon>
        <taxon>Streptophyta</taxon>
        <taxon>Embryophyta</taxon>
        <taxon>Tracheophyta</taxon>
        <taxon>Spermatophyta</taxon>
        <taxon>Magnoliopsida</taxon>
        <taxon>eudicotyledons</taxon>
        <taxon>Gunneridae</taxon>
        <taxon>Pentapetalae</taxon>
        <taxon>asterids</taxon>
        <taxon>lamiids</taxon>
        <taxon>Lamiales</taxon>
        <taxon>Lamiaceae</taxon>
        <taxon>Nepetoideae</taxon>
        <taxon>Elsholtzieae</taxon>
        <taxon>Perilla</taxon>
    </lineage>
</organism>
<sequence>MAMAMATPPPLSLLAFLTISLLHLSMHARSATHWQDVQVLKQLKRTITPSSIPAASCIDSWDFAADPCDALFTDKFTCGLRCDAVSDSSAARVTELALDSAGYSAPLSAVSWSLPYLQNLDFSNNNFSGDIPDSLSQLTRLRRLALSHNSLSGPVPDSLGSLSLLEEMYLDNNMLTGAIPSSLNGLKNLRRLELQDNQLGGEFPDLSQLSNLNFLDASDNALSGRLPAALPPSLIQLVMRSNQIQGSIPAAAAASLPWLQVMDLSHNRLSESVPASLFTHPSLEQLTLSYNQLGSVQVPGNSGLTSPLISVDLSNNRIHGLLPGFMGLMPRLSALSLENNEFTGPIPAEYVVKVLGPGSGSGSGQFERLLLGGNYLFGAIPGGFLELKAGSLTVRLGDNCLYRCPVRFFFCEGGVQKSLTQCRAFGPIIP</sequence>
<dbReference type="InterPro" id="IPR003591">
    <property type="entry name" value="Leu-rich_rpt_typical-subtyp"/>
</dbReference>
<name>A0AAD4JHB9_PERFH</name>
<dbReference type="Gene3D" id="3.80.10.10">
    <property type="entry name" value="Ribonuclease Inhibitor"/>
    <property type="match status" value="2"/>
</dbReference>
<evidence type="ECO:0000313" key="8">
    <source>
        <dbReference type="EMBL" id="KAH6833776.1"/>
    </source>
</evidence>
<keyword evidence="9" id="KW-1185">Reference proteome</keyword>
<evidence type="ECO:0000259" key="7">
    <source>
        <dbReference type="Pfam" id="PF23598"/>
    </source>
</evidence>
<proteinExistence type="predicted"/>
<comment type="subcellular location">
    <subcellularLocation>
        <location evidence="1">Membrane</location>
    </subcellularLocation>
</comment>
<protein>
    <submittedName>
        <fullName evidence="8">Leucine-rich repeat family protein</fullName>
    </submittedName>
</protein>
<evidence type="ECO:0000256" key="2">
    <source>
        <dbReference type="ARBA" id="ARBA00022614"/>
    </source>
</evidence>